<dbReference type="Proteomes" id="UP000198398">
    <property type="component" value="Plasmid unnamed1"/>
</dbReference>
<dbReference type="GO" id="GO:0005886">
    <property type="term" value="C:plasma membrane"/>
    <property type="evidence" value="ECO:0007669"/>
    <property type="project" value="UniProtKB-SubCell"/>
</dbReference>
<feature type="transmembrane region" description="Helical" evidence="6">
    <location>
        <begin position="168"/>
        <end position="188"/>
    </location>
</feature>
<geneLocation type="plasmid" evidence="9">
    <name>unnamed1 sequence</name>
</geneLocation>
<evidence type="ECO:0000313" key="9">
    <source>
        <dbReference type="Proteomes" id="UP000198398"/>
    </source>
</evidence>
<feature type="transmembrane region" description="Helical" evidence="6">
    <location>
        <begin position="194"/>
        <end position="214"/>
    </location>
</feature>
<protein>
    <recommendedName>
        <fullName evidence="7">Type II secretion system protein GspF domain-containing protein</fullName>
    </recommendedName>
</protein>
<evidence type="ECO:0000256" key="3">
    <source>
        <dbReference type="ARBA" id="ARBA00022692"/>
    </source>
</evidence>
<dbReference type="InterPro" id="IPR042094">
    <property type="entry name" value="T2SS_GspF_sf"/>
</dbReference>
<dbReference type="OrthoDB" id="5243396at2"/>
<keyword evidence="2" id="KW-1003">Cell membrane</keyword>
<evidence type="ECO:0000256" key="4">
    <source>
        <dbReference type="ARBA" id="ARBA00022989"/>
    </source>
</evidence>
<evidence type="ECO:0000256" key="1">
    <source>
        <dbReference type="ARBA" id="ARBA00004651"/>
    </source>
</evidence>
<dbReference type="Pfam" id="PF00482">
    <property type="entry name" value="T2SSF"/>
    <property type="match status" value="1"/>
</dbReference>
<reference evidence="8 9" key="1">
    <citation type="submission" date="2017-07" db="EMBL/GenBank/DDBJ databases">
        <title>Brachybacterium sp. VR2415.</title>
        <authorList>
            <person name="Tak E.J."/>
            <person name="Bae J.-W."/>
        </authorList>
    </citation>
    <scope>NUCLEOTIDE SEQUENCE [LARGE SCALE GENOMIC DNA]</scope>
    <source>
        <strain evidence="8 9">VR2415</strain>
        <plasmid evidence="9">unnamed1 sequence</plasmid>
    </source>
</reference>
<evidence type="ECO:0000256" key="2">
    <source>
        <dbReference type="ARBA" id="ARBA00022475"/>
    </source>
</evidence>
<evidence type="ECO:0000313" key="8">
    <source>
        <dbReference type="EMBL" id="ASK67319.1"/>
    </source>
</evidence>
<dbReference type="PANTHER" id="PTHR35007:SF3">
    <property type="entry name" value="POSSIBLE CONSERVED ALANINE RICH MEMBRANE PROTEIN"/>
    <property type="match status" value="1"/>
</dbReference>
<dbReference type="InterPro" id="IPR018076">
    <property type="entry name" value="T2SS_GspF_dom"/>
</dbReference>
<organism evidence="8 9">
    <name type="scientific">Brachybacterium avium</name>
    <dbReference type="NCBI Taxonomy" id="2017485"/>
    <lineage>
        <taxon>Bacteria</taxon>
        <taxon>Bacillati</taxon>
        <taxon>Actinomycetota</taxon>
        <taxon>Actinomycetes</taxon>
        <taxon>Micrococcales</taxon>
        <taxon>Dermabacteraceae</taxon>
        <taxon>Brachybacterium</taxon>
    </lineage>
</organism>
<dbReference type="KEGG" id="brv:CFK39_15650"/>
<keyword evidence="4 6" id="KW-1133">Transmembrane helix</keyword>
<evidence type="ECO:0000256" key="5">
    <source>
        <dbReference type="ARBA" id="ARBA00023136"/>
    </source>
</evidence>
<dbReference type="EMBL" id="CP022317">
    <property type="protein sequence ID" value="ASK67319.1"/>
    <property type="molecule type" value="Genomic_DNA"/>
</dbReference>
<comment type="subcellular location">
    <subcellularLocation>
        <location evidence="1">Cell membrane</location>
        <topology evidence="1">Multi-pass membrane protein</topology>
    </subcellularLocation>
</comment>
<accession>A0A220UGR8</accession>
<keyword evidence="9" id="KW-1185">Reference proteome</keyword>
<name>A0A220UGR8_9MICO</name>
<evidence type="ECO:0000256" key="6">
    <source>
        <dbReference type="SAM" id="Phobius"/>
    </source>
</evidence>
<evidence type="ECO:0000259" key="7">
    <source>
        <dbReference type="Pfam" id="PF00482"/>
    </source>
</evidence>
<proteinExistence type="predicted"/>
<sequence length="234" mass="25034">MILTATVLGGLLWLVTGYFVALPALPALALLLPYIVPRSSEKAPIERLNALEEWTRSLSAVLGAQASLEQAIIASRASVADPIKREVGRLVARLQAGVPISTALESFADDLDDPTGDVLAGSLLLGSFRRGPGLAKVLDGAAEMISDDVASRREIEADRAKPRANARIITIIAVVVLLLLFVANPTYVEPYQTLLGQLILSVLTAAFLASLWWMNMASRTPKGRRILRTTGGAR</sequence>
<dbReference type="Gene3D" id="1.20.81.30">
    <property type="entry name" value="Type II secretion system (T2SS), domain F"/>
    <property type="match status" value="1"/>
</dbReference>
<keyword evidence="3 6" id="KW-0812">Transmembrane</keyword>
<dbReference type="PANTHER" id="PTHR35007">
    <property type="entry name" value="INTEGRAL MEMBRANE PROTEIN-RELATED"/>
    <property type="match status" value="1"/>
</dbReference>
<feature type="transmembrane region" description="Helical" evidence="6">
    <location>
        <begin position="12"/>
        <end position="36"/>
    </location>
</feature>
<gene>
    <name evidence="8" type="ORF">CFK39_15650</name>
</gene>
<dbReference type="AlphaFoldDB" id="A0A220UGR8"/>
<keyword evidence="8" id="KW-0614">Plasmid</keyword>
<feature type="domain" description="Type II secretion system protein GspF" evidence="7">
    <location>
        <begin position="54"/>
        <end position="180"/>
    </location>
</feature>
<keyword evidence="5 6" id="KW-0472">Membrane</keyword>